<evidence type="ECO:0000313" key="3">
    <source>
        <dbReference type="Proteomes" id="UP001329151"/>
    </source>
</evidence>
<dbReference type="SMART" id="SM00953">
    <property type="entry name" value="RES"/>
    <property type="match status" value="1"/>
</dbReference>
<keyword evidence="3" id="KW-1185">Reference proteome</keyword>
<dbReference type="InterPro" id="IPR014914">
    <property type="entry name" value="RES_dom"/>
</dbReference>
<gene>
    <name evidence="2" type="ORF">RGQ30_21570</name>
</gene>
<name>A0AA86J2S9_9BURK</name>
<accession>A0AA86J2S9</accession>
<organism evidence="2 3">
    <name type="scientific">Limnobacter thiooxidans</name>
    <dbReference type="NCBI Taxonomy" id="131080"/>
    <lineage>
        <taxon>Bacteria</taxon>
        <taxon>Pseudomonadati</taxon>
        <taxon>Pseudomonadota</taxon>
        <taxon>Betaproteobacteria</taxon>
        <taxon>Burkholderiales</taxon>
        <taxon>Burkholderiaceae</taxon>
        <taxon>Limnobacter</taxon>
    </lineage>
</organism>
<sequence length="243" mass="27466">MASASEVLSESTLTSFSQNVYRNIVSLIVSEDLFDDLTDDPQDYAIAQAIEALHTPPYYCSKFPIVDRPFEEAHWFSAIQFPFENWQESRFSQGKFGVWYGASDVRTTVYETVYHWLRRTRIEEGQLPTGRELQRKVYTVHVDALLLDLRSLATAHPALIALKDYTLTQQMGQVIHKQGHPGLLTRSARCKGDIQAIFNAAVLSDARINCWLRYQIQQDTVLVLGAGDKKVASIPIAELESGL</sequence>
<evidence type="ECO:0000313" key="2">
    <source>
        <dbReference type="EMBL" id="BET26656.1"/>
    </source>
</evidence>
<dbReference type="Pfam" id="PF08808">
    <property type="entry name" value="RES"/>
    <property type="match status" value="1"/>
</dbReference>
<dbReference type="RefSeq" id="WP_130555887.1">
    <property type="nucleotide sequence ID" value="NZ_AP028947.1"/>
</dbReference>
<dbReference type="AlphaFoldDB" id="A0AA86J2S9"/>
<dbReference type="KEGG" id="lto:RGQ30_21570"/>
<dbReference type="Proteomes" id="UP001329151">
    <property type="component" value="Chromosome"/>
</dbReference>
<proteinExistence type="predicted"/>
<reference evidence="2 3" key="1">
    <citation type="submission" date="2023-10" db="EMBL/GenBank/DDBJ databases">
        <title>Complete Genome Sequence of Limnobacter thiooxidans CS-K2T, Isolated from freshwater lake sediments in Bavaria, Germany.</title>
        <authorList>
            <person name="Naruki M."/>
            <person name="Watanabe A."/>
            <person name="Warashina T."/>
            <person name="Morita T."/>
            <person name="Arakawa K."/>
        </authorList>
    </citation>
    <scope>NUCLEOTIDE SEQUENCE [LARGE SCALE GENOMIC DNA]</scope>
    <source>
        <strain evidence="2 3">CS-K2</strain>
    </source>
</reference>
<evidence type="ECO:0000259" key="1">
    <source>
        <dbReference type="SMART" id="SM00953"/>
    </source>
</evidence>
<protein>
    <recommendedName>
        <fullName evidence="1">RES domain-containing protein</fullName>
    </recommendedName>
</protein>
<dbReference type="EMBL" id="AP028947">
    <property type="protein sequence ID" value="BET26656.1"/>
    <property type="molecule type" value="Genomic_DNA"/>
</dbReference>
<feature type="domain" description="RES" evidence="1">
    <location>
        <begin position="82"/>
        <end position="209"/>
    </location>
</feature>